<keyword evidence="2" id="KW-1185">Reference proteome</keyword>
<dbReference type="Pfam" id="PF02597">
    <property type="entry name" value="ThiS"/>
    <property type="match status" value="1"/>
</dbReference>
<reference evidence="1 2" key="1">
    <citation type="submission" date="2019-02" db="EMBL/GenBank/DDBJ databases">
        <title>Deep-cultivation of Planctomycetes and their phenomic and genomic characterization uncovers novel biology.</title>
        <authorList>
            <person name="Wiegand S."/>
            <person name="Jogler M."/>
            <person name="Boedeker C."/>
            <person name="Pinto D."/>
            <person name="Vollmers J."/>
            <person name="Rivas-Marin E."/>
            <person name="Kohn T."/>
            <person name="Peeters S.H."/>
            <person name="Heuer A."/>
            <person name="Rast P."/>
            <person name="Oberbeckmann S."/>
            <person name="Bunk B."/>
            <person name="Jeske O."/>
            <person name="Meyerdierks A."/>
            <person name="Storesund J.E."/>
            <person name="Kallscheuer N."/>
            <person name="Luecker S."/>
            <person name="Lage O.M."/>
            <person name="Pohl T."/>
            <person name="Merkel B.J."/>
            <person name="Hornburger P."/>
            <person name="Mueller R.-W."/>
            <person name="Bruemmer F."/>
            <person name="Labrenz M."/>
            <person name="Spormann A.M."/>
            <person name="Op Den Camp H."/>
            <person name="Overmann J."/>
            <person name="Amann R."/>
            <person name="Jetten M.S.M."/>
            <person name="Mascher T."/>
            <person name="Medema M.H."/>
            <person name="Devos D.P."/>
            <person name="Kaster A.-K."/>
            <person name="Ovreas L."/>
            <person name="Rohde M."/>
            <person name="Galperin M.Y."/>
            <person name="Jogler C."/>
        </authorList>
    </citation>
    <scope>NUCLEOTIDE SEQUENCE [LARGE SCALE GENOMIC DNA]</scope>
    <source>
        <strain evidence="1 2">Poly41</strain>
    </source>
</reference>
<dbReference type="EMBL" id="SJPV01000004">
    <property type="protein sequence ID" value="TWU38262.1"/>
    <property type="molecule type" value="Genomic_DNA"/>
</dbReference>
<dbReference type="SUPFAM" id="SSF54285">
    <property type="entry name" value="MoaD/ThiS"/>
    <property type="match status" value="1"/>
</dbReference>
<sequence length="107" mass="11868">MAIVNTANIFPRFKDDLTLKVRIPTVLRKHTDNQPMIELAGANVAQLLVHLQQQYPELATQLFDDGGRLASYVNVFVNDKNIRDLQDVDTVLKQGDEVLLVPAIAGG</sequence>
<dbReference type="InterPro" id="IPR010038">
    <property type="entry name" value="MoaD_arc-typ"/>
</dbReference>
<dbReference type="Gene3D" id="3.10.20.30">
    <property type="match status" value="1"/>
</dbReference>
<name>A0A5C6DNS6_9BACT</name>
<dbReference type="Proteomes" id="UP000319143">
    <property type="component" value="Unassembled WGS sequence"/>
</dbReference>
<dbReference type="AlphaFoldDB" id="A0A5C6DNS6"/>
<proteinExistence type="predicted"/>
<protein>
    <submittedName>
        <fullName evidence="1">Sulfur carrier protein CysO</fullName>
    </submittedName>
</protein>
<dbReference type="PANTHER" id="PTHR38031">
    <property type="entry name" value="SULFUR CARRIER PROTEIN SLR0821-RELATED"/>
    <property type="match status" value="1"/>
</dbReference>
<dbReference type="InterPro" id="IPR003749">
    <property type="entry name" value="ThiS/MoaD-like"/>
</dbReference>
<evidence type="ECO:0000313" key="1">
    <source>
        <dbReference type="EMBL" id="TWU38262.1"/>
    </source>
</evidence>
<accession>A0A5C6DNS6</accession>
<evidence type="ECO:0000313" key="2">
    <source>
        <dbReference type="Proteomes" id="UP000319143"/>
    </source>
</evidence>
<comment type="caution">
    <text evidence="1">The sequence shown here is derived from an EMBL/GenBank/DDBJ whole genome shotgun (WGS) entry which is preliminary data.</text>
</comment>
<gene>
    <name evidence="1" type="primary">cysO</name>
    <name evidence="1" type="ORF">Poly41_27380</name>
</gene>
<dbReference type="InterPro" id="IPR016155">
    <property type="entry name" value="Mopterin_synth/thiamin_S_b"/>
</dbReference>
<dbReference type="InterPro" id="IPR052045">
    <property type="entry name" value="Sulfur_Carrier/Prot_Modifier"/>
</dbReference>
<dbReference type="PANTHER" id="PTHR38031:SF1">
    <property type="entry name" value="SULFUR CARRIER PROTEIN CYSO"/>
    <property type="match status" value="1"/>
</dbReference>
<dbReference type="InterPro" id="IPR012675">
    <property type="entry name" value="Beta-grasp_dom_sf"/>
</dbReference>
<dbReference type="NCBIfam" id="TIGR01687">
    <property type="entry name" value="moaD_arch"/>
    <property type="match status" value="1"/>
</dbReference>
<organism evidence="1 2">
    <name type="scientific">Novipirellula artificiosorum</name>
    <dbReference type="NCBI Taxonomy" id="2528016"/>
    <lineage>
        <taxon>Bacteria</taxon>
        <taxon>Pseudomonadati</taxon>
        <taxon>Planctomycetota</taxon>
        <taxon>Planctomycetia</taxon>
        <taxon>Pirellulales</taxon>
        <taxon>Pirellulaceae</taxon>
        <taxon>Novipirellula</taxon>
    </lineage>
</organism>